<feature type="transmembrane region" description="Helical" evidence="1">
    <location>
        <begin position="438"/>
        <end position="456"/>
    </location>
</feature>
<proteinExistence type="predicted"/>
<accession>A2DUE5</accession>
<dbReference type="AlphaFoldDB" id="A2DUE5"/>
<dbReference type="EMBL" id="DS113248">
    <property type="protein sequence ID" value="EAY15983.1"/>
    <property type="molecule type" value="Genomic_DNA"/>
</dbReference>
<dbReference type="RefSeq" id="XP_001328206.1">
    <property type="nucleotide sequence ID" value="XM_001328171.1"/>
</dbReference>
<organism evidence="2 3">
    <name type="scientific">Trichomonas vaginalis (strain ATCC PRA-98 / G3)</name>
    <dbReference type="NCBI Taxonomy" id="412133"/>
    <lineage>
        <taxon>Eukaryota</taxon>
        <taxon>Metamonada</taxon>
        <taxon>Parabasalia</taxon>
        <taxon>Trichomonadida</taxon>
        <taxon>Trichomonadidae</taxon>
        <taxon>Trichomonas</taxon>
    </lineage>
</organism>
<feature type="transmembrane region" description="Helical" evidence="1">
    <location>
        <begin position="268"/>
        <end position="285"/>
    </location>
</feature>
<dbReference type="VEuPathDB" id="TrichDB:TVAG_262330"/>
<reference evidence="2" key="2">
    <citation type="journal article" date="2007" name="Science">
        <title>Draft genome sequence of the sexually transmitted pathogen Trichomonas vaginalis.</title>
        <authorList>
            <person name="Carlton J.M."/>
            <person name="Hirt R.P."/>
            <person name="Silva J.C."/>
            <person name="Delcher A.L."/>
            <person name="Schatz M."/>
            <person name="Zhao Q."/>
            <person name="Wortman J.R."/>
            <person name="Bidwell S.L."/>
            <person name="Alsmark U.C.M."/>
            <person name="Besteiro S."/>
            <person name="Sicheritz-Ponten T."/>
            <person name="Noel C.J."/>
            <person name="Dacks J.B."/>
            <person name="Foster P.G."/>
            <person name="Simillion C."/>
            <person name="Van de Peer Y."/>
            <person name="Miranda-Saavedra D."/>
            <person name="Barton G.J."/>
            <person name="Westrop G.D."/>
            <person name="Mueller S."/>
            <person name="Dessi D."/>
            <person name="Fiori P.L."/>
            <person name="Ren Q."/>
            <person name="Paulsen I."/>
            <person name="Zhang H."/>
            <person name="Bastida-Corcuera F.D."/>
            <person name="Simoes-Barbosa A."/>
            <person name="Brown M.T."/>
            <person name="Hayes R.D."/>
            <person name="Mukherjee M."/>
            <person name="Okumura C.Y."/>
            <person name="Schneider R."/>
            <person name="Smith A.J."/>
            <person name="Vanacova S."/>
            <person name="Villalvazo M."/>
            <person name="Haas B.J."/>
            <person name="Pertea M."/>
            <person name="Feldblyum T.V."/>
            <person name="Utterback T.R."/>
            <person name="Shu C.L."/>
            <person name="Osoegawa K."/>
            <person name="de Jong P.J."/>
            <person name="Hrdy I."/>
            <person name="Horvathova L."/>
            <person name="Zubacova Z."/>
            <person name="Dolezal P."/>
            <person name="Malik S.B."/>
            <person name="Logsdon J.M. Jr."/>
            <person name="Henze K."/>
            <person name="Gupta A."/>
            <person name="Wang C.C."/>
            <person name="Dunne R.L."/>
            <person name="Upcroft J.A."/>
            <person name="Upcroft P."/>
            <person name="White O."/>
            <person name="Salzberg S.L."/>
            <person name="Tang P."/>
            <person name="Chiu C.-H."/>
            <person name="Lee Y.-S."/>
            <person name="Embley T.M."/>
            <person name="Coombs G.H."/>
            <person name="Mottram J.C."/>
            <person name="Tachezy J."/>
            <person name="Fraser-Liggett C.M."/>
            <person name="Johnson P.J."/>
        </authorList>
    </citation>
    <scope>NUCLEOTIDE SEQUENCE [LARGE SCALE GENOMIC DNA]</scope>
    <source>
        <strain evidence="2">G3</strain>
    </source>
</reference>
<keyword evidence="1" id="KW-0472">Membrane</keyword>
<evidence type="ECO:0000313" key="2">
    <source>
        <dbReference type="EMBL" id="EAY15983.1"/>
    </source>
</evidence>
<name>A2DUE5_TRIV3</name>
<feature type="transmembrane region" description="Helical" evidence="1">
    <location>
        <begin position="31"/>
        <end position="52"/>
    </location>
</feature>
<feature type="transmembrane region" description="Helical" evidence="1">
    <location>
        <begin position="58"/>
        <end position="74"/>
    </location>
</feature>
<feature type="transmembrane region" description="Helical" evidence="1">
    <location>
        <begin position="341"/>
        <end position="362"/>
    </location>
</feature>
<sequence>MWTFQILAIAWFGYEVVTNITRRSFDALHRLFFGLLLGLLAYHWVAFILSGFTYMSRWLGYLLLIFFGSLSYLLHKTNSNLKLGFVFFLNPKQKIAYIVFAFIAFMTVFVSSYYGFQTTTFPINEYSVFLSMVSSFSIGANSPRQKIFKITTAPDIDIPPIYPFMPSFVVASLTTTGRTDPRTIIVFIHTFLLLSIFIFHYGISYVYSKSHVTSIISVFIFMLMGGIGWTYFHSKNQDSNNLVSRYYTTSTFWKHTIFEFLIANPNHLWGTALSYATILILITATNSTIDSLFVLASFFCAALAQSTPSMLYGLIVLSILIAKDDYLVKRLTKSKLFAENWSVYFIISIFLAIVISSHNIFFSNYPTCHFQALWNAFGQGDSCFSFWFKALGIFILSYLIFGIVFVRKDRVHLYINSVIIFVIFNYVIINKKENNLEILYATWVPFACAAVATFYSQLLVTKGWISQWIGGIVFAGIMFSTCASGFIGTAYHLSTSNVLTTAEEYKYGLWLAENINKRVVILPDSTLMANPASVVAGRAVAGGNIWMELNYYHLSEKNYSRLLKNPLDYNVFSRYQIYYVQSTTKNPWIDLNQENIFWKVIFKSKDIVLYRRV</sequence>
<keyword evidence="1" id="KW-0812">Transmembrane</keyword>
<feature type="transmembrane region" description="Helical" evidence="1">
    <location>
        <begin position="184"/>
        <end position="203"/>
    </location>
</feature>
<keyword evidence="1" id="KW-1133">Transmembrane helix</keyword>
<protein>
    <submittedName>
        <fullName evidence="2">Uncharacterized protein</fullName>
    </submittedName>
</protein>
<dbReference type="KEGG" id="tva:4773990"/>
<gene>
    <name evidence="2" type="ORF">TVAG_262330</name>
</gene>
<feature type="transmembrane region" description="Helical" evidence="1">
    <location>
        <begin position="468"/>
        <end position="491"/>
    </location>
</feature>
<evidence type="ECO:0000313" key="3">
    <source>
        <dbReference type="Proteomes" id="UP000001542"/>
    </source>
</evidence>
<feature type="transmembrane region" description="Helical" evidence="1">
    <location>
        <begin position="383"/>
        <end position="405"/>
    </location>
</feature>
<dbReference type="Proteomes" id="UP000001542">
    <property type="component" value="Unassembled WGS sequence"/>
</dbReference>
<reference evidence="2" key="1">
    <citation type="submission" date="2006-10" db="EMBL/GenBank/DDBJ databases">
        <authorList>
            <person name="Amadeo P."/>
            <person name="Zhao Q."/>
            <person name="Wortman J."/>
            <person name="Fraser-Liggett C."/>
            <person name="Carlton J."/>
        </authorList>
    </citation>
    <scope>NUCLEOTIDE SEQUENCE</scope>
    <source>
        <strain evidence="2">G3</strain>
    </source>
</reference>
<feature type="transmembrane region" description="Helical" evidence="1">
    <location>
        <begin position="292"/>
        <end position="321"/>
    </location>
</feature>
<feature type="transmembrane region" description="Helical" evidence="1">
    <location>
        <begin position="411"/>
        <end position="429"/>
    </location>
</feature>
<dbReference type="InParanoid" id="A2DUE5"/>
<keyword evidence="3" id="KW-1185">Reference proteome</keyword>
<dbReference type="VEuPathDB" id="TrichDB:TVAGG3_0596010"/>
<evidence type="ECO:0000256" key="1">
    <source>
        <dbReference type="SAM" id="Phobius"/>
    </source>
</evidence>
<feature type="transmembrane region" description="Helical" evidence="1">
    <location>
        <begin position="95"/>
        <end position="116"/>
    </location>
</feature>
<feature type="transmembrane region" description="Helical" evidence="1">
    <location>
        <begin position="215"/>
        <end position="232"/>
    </location>
</feature>